<keyword evidence="3 7" id="KW-0812">Transmembrane</keyword>
<dbReference type="EMBL" id="CP097218">
    <property type="protein sequence ID" value="UQN30117.1"/>
    <property type="molecule type" value="Genomic_DNA"/>
</dbReference>
<evidence type="ECO:0000256" key="5">
    <source>
        <dbReference type="ARBA" id="ARBA00023136"/>
    </source>
</evidence>
<evidence type="ECO:0000256" key="1">
    <source>
        <dbReference type="ARBA" id="ARBA00004651"/>
    </source>
</evidence>
<proteinExistence type="predicted"/>
<feature type="transmembrane region" description="Helical" evidence="7">
    <location>
        <begin position="194"/>
        <end position="214"/>
    </location>
</feature>
<dbReference type="PANTHER" id="PTHR23505">
    <property type="entry name" value="SPINSTER"/>
    <property type="match status" value="1"/>
</dbReference>
<feature type="transmembrane region" description="Helical" evidence="7">
    <location>
        <begin position="413"/>
        <end position="435"/>
    </location>
</feature>
<evidence type="ECO:0000313" key="9">
    <source>
        <dbReference type="EMBL" id="UQN30117.1"/>
    </source>
</evidence>
<dbReference type="Gene3D" id="1.20.1250.20">
    <property type="entry name" value="MFS general substrate transporter like domains"/>
    <property type="match status" value="1"/>
</dbReference>
<feature type="transmembrane region" description="Helical" evidence="7">
    <location>
        <begin position="379"/>
        <end position="401"/>
    </location>
</feature>
<evidence type="ECO:0000313" key="10">
    <source>
        <dbReference type="Proteomes" id="UP001055868"/>
    </source>
</evidence>
<feature type="transmembrane region" description="Helical" evidence="7">
    <location>
        <begin position="246"/>
        <end position="269"/>
    </location>
</feature>
<sequence>MSHVNDTTKHAGYAYYGSGLPTLAPPSSEAPKPPKRARAVAALGFSQAVDNSESGLTKTFFPLIAAAFGLGYTQLGIFSAIPMFARMIFGPTWAMAADRFGRKRVLVLVTGVWGLWTVASGFATSYTALVVLFAISAVGTVASEPVLNGMLPDLFKQSERGKAYGMVRGIGGGVGILIGPAIGLFGSNPEGWRYALWTMGAISIVSGLLILLWVPKPAVKSVSVTDDPESGTFRLRDVGQLFRIPTIWMIVVMLPFITSLILLSFYTQFLVDVRGMGVPEAALVMAVFSLGSMFSAFLGGFLGDLVTARFGYKGRIMLMQVYLVCFAATIFLATQIDSTNRVYIYAATFVMGLVFSIGFSGCVLPIVSTVVPKKLGASAFAFLFSFVQGGITAILSINIGIIADVFGDLQVTFLWFCVVPYLINAVVWCGFYFCYPRDAARQAERERREAEALAAKGAAGGEPGTSEQPLGV</sequence>
<dbReference type="InterPro" id="IPR044770">
    <property type="entry name" value="MFS_spinster-like"/>
</dbReference>
<dbReference type="Proteomes" id="UP001055868">
    <property type="component" value="Chromosome"/>
</dbReference>
<dbReference type="InterPro" id="IPR011701">
    <property type="entry name" value="MFS"/>
</dbReference>
<dbReference type="Pfam" id="PF07690">
    <property type="entry name" value="MFS_1"/>
    <property type="match status" value="1"/>
</dbReference>
<reference evidence="9" key="1">
    <citation type="submission" date="2022-05" db="EMBL/GenBank/DDBJ databases">
        <title>Genomic analysis of Brachybacterium sp. CBA3104.</title>
        <authorList>
            <person name="Roh S.W."/>
            <person name="Kim Y.B."/>
            <person name="Kim Y."/>
        </authorList>
    </citation>
    <scope>NUCLEOTIDE SEQUENCE</scope>
    <source>
        <strain evidence="9">CBA3104</strain>
    </source>
</reference>
<keyword evidence="2" id="KW-0813">Transport</keyword>
<dbReference type="PANTHER" id="PTHR23505:SF52">
    <property type="entry name" value="MAJOR FACILITATOR SUPERFAMILY PROTEIN"/>
    <property type="match status" value="1"/>
</dbReference>
<feature type="transmembrane region" description="Helical" evidence="7">
    <location>
        <begin position="105"/>
        <end position="123"/>
    </location>
</feature>
<dbReference type="InterPro" id="IPR020846">
    <property type="entry name" value="MFS_dom"/>
</dbReference>
<feature type="domain" description="Major facilitator superfamily (MFS) profile" evidence="8">
    <location>
        <begin position="39"/>
        <end position="442"/>
    </location>
</feature>
<keyword evidence="5 7" id="KW-0472">Membrane</keyword>
<evidence type="ECO:0000256" key="6">
    <source>
        <dbReference type="SAM" id="MobiDB-lite"/>
    </source>
</evidence>
<comment type="subcellular location">
    <subcellularLocation>
        <location evidence="1">Cell membrane</location>
        <topology evidence="1">Multi-pass membrane protein</topology>
    </subcellularLocation>
</comment>
<dbReference type="SUPFAM" id="SSF103473">
    <property type="entry name" value="MFS general substrate transporter"/>
    <property type="match status" value="1"/>
</dbReference>
<organism evidence="9 10">
    <name type="scientific">Brachybacterium kimchii</name>
    <dbReference type="NCBI Taxonomy" id="2942909"/>
    <lineage>
        <taxon>Bacteria</taxon>
        <taxon>Bacillati</taxon>
        <taxon>Actinomycetota</taxon>
        <taxon>Actinomycetes</taxon>
        <taxon>Micrococcales</taxon>
        <taxon>Dermabacteraceae</taxon>
        <taxon>Brachybacterium</taxon>
    </lineage>
</organism>
<dbReference type="RefSeq" id="WP_249479285.1">
    <property type="nucleotide sequence ID" value="NZ_CP097218.1"/>
</dbReference>
<accession>A0ABY4N6D7</accession>
<feature type="transmembrane region" description="Helical" evidence="7">
    <location>
        <begin position="317"/>
        <end position="336"/>
    </location>
</feature>
<feature type="region of interest" description="Disordered" evidence="6">
    <location>
        <begin position="451"/>
        <end position="472"/>
    </location>
</feature>
<dbReference type="PROSITE" id="PS50850">
    <property type="entry name" value="MFS"/>
    <property type="match status" value="1"/>
</dbReference>
<keyword evidence="10" id="KW-1185">Reference proteome</keyword>
<feature type="transmembrane region" description="Helical" evidence="7">
    <location>
        <begin position="129"/>
        <end position="151"/>
    </location>
</feature>
<gene>
    <name evidence="9" type="ORF">M4486_01845</name>
</gene>
<protein>
    <submittedName>
        <fullName evidence="9">MFS transporter</fullName>
    </submittedName>
</protein>
<evidence type="ECO:0000259" key="8">
    <source>
        <dbReference type="PROSITE" id="PS50850"/>
    </source>
</evidence>
<keyword evidence="4 7" id="KW-1133">Transmembrane helix</keyword>
<evidence type="ECO:0000256" key="7">
    <source>
        <dbReference type="SAM" id="Phobius"/>
    </source>
</evidence>
<feature type="transmembrane region" description="Helical" evidence="7">
    <location>
        <begin position="281"/>
        <end position="305"/>
    </location>
</feature>
<dbReference type="InterPro" id="IPR036259">
    <property type="entry name" value="MFS_trans_sf"/>
</dbReference>
<name>A0ABY4N6D7_9MICO</name>
<evidence type="ECO:0000256" key="4">
    <source>
        <dbReference type="ARBA" id="ARBA00022989"/>
    </source>
</evidence>
<evidence type="ECO:0000256" key="2">
    <source>
        <dbReference type="ARBA" id="ARBA00022448"/>
    </source>
</evidence>
<feature type="transmembrane region" description="Helical" evidence="7">
    <location>
        <begin position="342"/>
        <end position="367"/>
    </location>
</feature>
<evidence type="ECO:0000256" key="3">
    <source>
        <dbReference type="ARBA" id="ARBA00022692"/>
    </source>
</evidence>
<feature type="transmembrane region" description="Helical" evidence="7">
    <location>
        <begin position="163"/>
        <end position="182"/>
    </location>
</feature>
<feature type="transmembrane region" description="Helical" evidence="7">
    <location>
        <begin position="60"/>
        <end position="84"/>
    </location>
</feature>